<protein>
    <submittedName>
        <fullName evidence="1">Uncharacterized protein</fullName>
    </submittedName>
</protein>
<dbReference type="EMBL" id="FNVB01000005">
    <property type="protein sequence ID" value="SEG76808.1"/>
    <property type="molecule type" value="Genomic_DNA"/>
</dbReference>
<evidence type="ECO:0000313" key="3">
    <source>
        <dbReference type="Proteomes" id="UP000199690"/>
    </source>
</evidence>
<dbReference type="Proteomes" id="UP000199690">
    <property type="component" value="Unassembled WGS sequence"/>
</dbReference>
<name>A0A1H6CVD5_9PSEU</name>
<organism evidence="1 4">
    <name type="scientific">Saccharopolyspora kobensis</name>
    <dbReference type="NCBI Taxonomy" id="146035"/>
    <lineage>
        <taxon>Bacteria</taxon>
        <taxon>Bacillati</taxon>
        <taxon>Actinomycetota</taxon>
        <taxon>Actinomycetes</taxon>
        <taxon>Pseudonocardiales</taxon>
        <taxon>Pseudonocardiaceae</taxon>
        <taxon>Saccharopolyspora</taxon>
    </lineage>
</organism>
<evidence type="ECO:0000313" key="4">
    <source>
        <dbReference type="Proteomes" id="UP000236729"/>
    </source>
</evidence>
<accession>A0A1H6CVD5</accession>
<dbReference type="Proteomes" id="UP000236729">
    <property type="component" value="Unassembled WGS sequence"/>
</dbReference>
<reference evidence="1" key="2">
    <citation type="submission" date="2016-10" db="EMBL/GenBank/DDBJ databases">
        <authorList>
            <person name="de Groot N.N."/>
        </authorList>
    </citation>
    <scope>NUCLEOTIDE SEQUENCE [LARGE SCALE GENOMIC DNA]</scope>
    <source>
        <strain evidence="1">ATCC 20501</strain>
    </source>
</reference>
<dbReference type="AlphaFoldDB" id="A0A1H6CVD5"/>
<accession>A0A1I1NRV9</accession>
<proteinExistence type="predicted"/>
<sequence length="179" mass="19529">MLVQALGEVEENLGQLGLATRRAMADHFWCELLVQLVVVIEESNRVLESVPRMVTDQIVRSRQENGFTEVERKVITACAAQVWKRLTDALGLTVISDARVLLPALRALAVLMCKSPPRHPALVKHCVDPLKAFFVEETKKRLKHVFEGLVPQITAEVNGTNPAAQAAGSSGQPISSAGN</sequence>
<dbReference type="EMBL" id="FOME01000002">
    <property type="protein sequence ID" value="SFD00411.1"/>
    <property type="molecule type" value="Genomic_DNA"/>
</dbReference>
<gene>
    <name evidence="1" type="ORF">SAMN02982929_03573</name>
    <name evidence="2" type="ORF">SAMN05216506_102167</name>
</gene>
<keyword evidence="3" id="KW-1185">Reference proteome</keyword>
<reference evidence="3 4" key="1">
    <citation type="submission" date="2016-10" db="EMBL/GenBank/DDBJ databases">
        <authorList>
            <person name="Varghese N."/>
            <person name="Submissions S."/>
        </authorList>
    </citation>
    <scope>NUCLEOTIDE SEQUENCE [LARGE SCALE GENOMIC DNA]</scope>
    <source>
        <strain evidence="4">ATCC 20501</strain>
        <strain evidence="2 3">CGMCC 4.3529</strain>
    </source>
</reference>
<evidence type="ECO:0000313" key="1">
    <source>
        <dbReference type="EMBL" id="SEG76808.1"/>
    </source>
</evidence>
<evidence type="ECO:0000313" key="2">
    <source>
        <dbReference type="EMBL" id="SFD00411.1"/>
    </source>
</evidence>